<organism evidence="3 4">
    <name type="scientific">Alteromonas arenosi</name>
    <dbReference type="NCBI Taxonomy" id="3055817"/>
    <lineage>
        <taxon>Bacteria</taxon>
        <taxon>Pseudomonadati</taxon>
        <taxon>Pseudomonadota</taxon>
        <taxon>Gammaproteobacteria</taxon>
        <taxon>Alteromonadales</taxon>
        <taxon>Alteromonadaceae</taxon>
        <taxon>Alteromonas/Salinimonas group</taxon>
        <taxon>Alteromonas</taxon>
    </lineage>
</organism>
<dbReference type="Gene3D" id="3.40.50.300">
    <property type="entry name" value="P-loop containing nucleotide triphosphate hydrolases"/>
    <property type="match status" value="1"/>
</dbReference>
<feature type="domain" description="Chromosomal replication initiator protein DnaA ATPAse" evidence="1">
    <location>
        <begin position="13"/>
        <end position="164"/>
    </location>
</feature>
<keyword evidence="4" id="KW-1185">Reference proteome</keyword>
<accession>A0ABT7SX55</accession>
<comment type="caution">
    <text evidence="3">The sequence shown here is derived from an EMBL/GenBank/DDBJ whole genome shotgun (WGS) entry which is preliminary data.</text>
</comment>
<dbReference type="RefSeq" id="WP_289365058.1">
    <property type="nucleotide sequence ID" value="NZ_JAUCBP010000007.1"/>
</dbReference>
<dbReference type="EMBL" id="JAUCBP010000007">
    <property type="protein sequence ID" value="MDM7860772.1"/>
    <property type="molecule type" value="Genomic_DNA"/>
</dbReference>
<sequence length="240" mass="27433">MQLPLAVQLPVEQQFDTFVAGPNQQLVAHTRSIVEALAKGAQQSFKQLFLHGANGQGKTHLLIALCHYANQLNLENFYISLRNFNHYTPDMLDGFAQIPLLCIDDLDAITDSEQWQVAVFDLINQRRENGNNALVLAANKNLAHPEKQDFSLTLPDLHSRMQWGDVYAYKALDDMDKVALLELLAEARGMKFSERAIQYLLNHCERRNDFLVDAMERLDKRSLQEQRALTVDLIKRELDT</sequence>
<dbReference type="InterPro" id="IPR013317">
    <property type="entry name" value="DnaA_dom"/>
</dbReference>
<reference evidence="3 4" key="1">
    <citation type="submission" date="2023-06" db="EMBL/GenBank/DDBJ databases">
        <title>Alteromonas sp. ASW11-36 isolated from intertidal sand.</title>
        <authorList>
            <person name="Li Y."/>
        </authorList>
    </citation>
    <scope>NUCLEOTIDE SEQUENCE [LARGE SCALE GENOMIC DNA]</scope>
    <source>
        <strain evidence="3 4">ASW11-36</strain>
    </source>
</reference>
<dbReference type="InterPro" id="IPR055199">
    <property type="entry name" value="Hda_lid"/>
</dbReference>
<dbReference type="Gene3D" id="1.10.8.60">
    <property type="match status" value="1"/>
</dbReference>
<evidence type="ECO:0000259" key="1">
    <source>
        <dbReference type="Pfam" id="PF00308"/>
    </source>
</evidence>
<dbReference type="PANTHER" id="PTHR30050:SF5">
    <property type="entry name" value="DNAA REGULATORY INACTIVATOR HDA"/>
    <property type="match status" value="1"/>
</dbReference>
<gene>
    <name evidence="3" type="primary">hda</name>
    <name evidence="3" type="ORF">QTP81_09195</name>
</gene>
<evidence type="ECO:0000259" key="2">
    <source>
        <dbReference type="Pfam" id="PF22688"/>
    </source>
</evidence>
<evidence type="ECO:0000313" key="3">
    <source>
        <dbReference type="EMBL" id="MDM7860772.1"/>
    </source>
</evidence>
<dbReference type="Pfam" id="PF00308">
    <property type="entry name" value="Bac_DnaA"/>
    <property type="match status" value="1"/>
</dbReference>
<name>A0ABT7SX55_9ALTE</name>
<dbReference type="SUPFAM" id="SSF52540">
    <property type="entry name" value="P-loop containing nucleoside triphosphate hydrolases"/>
    <property type="match status" value="1"/>
</dbReference>
<dbReference type="Proteomes" id="UP001234343">
    <property type="component" value="Unassembled WGS sequence"/>
</dbReference>
<dbReference type="InterPro" id="IPR027417">
    <property type="entry name" value="P-loop_NTPase"/>
</dbReference>
<proteinExistence type="predicted"/>
<dbReference type="InterPro" id="IPR017788">
    <property type="entry name" value="Hda"/>
</dbReference>
<evidence type="ECO:0000313" key="4">
    <source>
        <dbReference type="Proteomes" id="UP001234343"/>
    </source>
</evidence>
<protein>
    <submittedName>
        <fullName evidence="3">DnaA regulatory inactivator Hda</fullName>
    </submittedName>
</protein>
<dbReference type="NCBIfam" id="TIGR03420">
    <property type="entry name" value="DnaA_homol_Hda"/>
    <property type="match status" value="1"/>
</dbReference>
<dbReference type="PANTHER" id="PTHR30050">
    <property type="entry name" value="CHROMOSOMAL REPLICATION INITIATOR PROTEIN DNAA"/>
    <property type="match status" value="1"/>
</dbReference>
<dbReference type="Pfam" id="PF22688">
    <property type="entry name" value="Hda_lid"/>
    <property type="match status" value="1"/>
</dbReference>
<feature type="domain" description="Hda lid" evidence="2">
    <location>
        <begin position="174"/>
        <end position="237"/>
    </location>
</feature>